<evidence type="ECO:0000313" key="2">
    <source>
        <dbReference type="Proteomes" id="UP000255382"/>
    </source>
</evidence>
<keyword evidence="2" id="KW-1185">Reference proteome</keyword>
<proteinExistence type="predicted"/>
<sequence>MPGKRTVRRYEDENHTLTEKKTMTISLYTSRTSAPNTAAATKRILAGAVRLLKNEIFLKPERIFIRPLPTASLQRWKPV</sequence>
<dbReference type="AlphaFoldDB" id="A0A378BK29"/>
<organism evidence="1 2">
    <name type="scientific">Klebsiella pneumoniae subsp. ozaenae</name>
    <dbReference type="NCBI Taxonomy" id="574"/>
    <lineage>
        <taxon>Bacteria</taxon>
        <taxon>Pseudomonadati</taxon>
        <taxon>Pseudomonadota</taxon>
        <taxon>Gammaproteobacteria</taxon>
        <taxon>Enterobacterales</taxon>
        <taxon>Enterobacteriaceae</taxon>
        <taxon>Klebsiella/Raoultella group</taxon>
        <taxon>Klebsiella</taxon>
        <taxon>Klebsiella pneumoniae complex</taxon>
    </lineage>
</organism>
<dbReference type="EMBL" id="UGLZ01000005">
    <property type="protein sequence ID" value="STV41819.1"/>
    <property type="molecule type" value="Genomic_DNA"/>
</dbReference>
<reference evidence="1 2" key="1">
    <citation type="submission" date="2018-06" db="EMBL/GenBank/DDBJ databases">
        <authorList>
            <consortium name="Pathogen Informatics"/>
            <person name="Doyle S."/>
        </authorList>
    </citation>
    <scope>NUCLEOTIDE SEQUENCE [LARGE SCALE GENOMIC DNA]</scope>
    <source>
        <strain evidence="1 2">NCTC5050</strain>
    </source>
</reference>
<protein>
    <submittedName>
        <fullName evidence="1">Uncharacterized protein</fullName>
    </submittedName>
</protein>
<dbReference type="Proteomes" id="UP000255382">
    <property type="component" value="Unassembled WGS sequence"/>
</dbReference>
<name>A0A378BK29_KLEPO</name>
<gene>
    <name evidence="1" type="ORF">NCTC5050_05134</name>
</gene>
<evidence type="ECO:0000313" key="1">
    <source>
        <dbReference type="EMBL" id="STV41819.1"/>
    </source>
</evidence>
<accession>A0A378BK29</accession>